<dbReference type="Proteomes" id="UP000504615">
    <property type="component" value="Unplaced"/>
</dbReference>
<dbReference type="RefSeq" id="XP_025074164.1">
    <property type="nucleotide sequence ID" value="XM_025218379.1"/>
</dbReference>
<dbReference type="OrthoDB" id="7700686at2759"/>
<dbReference type="AlphaFoldDB" id="A0A8N1S5J5"/>
<gene>
    <name evidence="3" type="primary">LOC105427724</name>
</gene>
<keyword evidence="2" id="KW-1185">Reference proteome</keyword>
<reference evidence="3" key="1">
    <citation type="submission" date="2025-08" db="UniProtKB">
        <authorList>
            <consortium name="RefSeq"/>
        </authorList>
    </citation>
    <scope>IDENTIFICATION</scope>
</reference>
<feature type="region of interest" description="Disordered" evidence="1">
    <location>
        <begin position="277"/>
        <end position="324"/>
    </location>
</feature>
<proteinExistence type="predicted"/>
<protein>
    <submittedName>
        <fullName evidence="3">Glycine-rich cell wall structural protein 1.0-like</fullName>
    </submittedName>
</protein>
<accession>A0A8N1S5J5</accession>
<dbReference type="PRINTS" id="PR01228">
    <property type="entry name" value="EGGSHELL"/>
</dbReference>
<evidence type="ECO:0000313" key="2">
    <source>
        <dbReference type="Proteomes" id="UP000504615"/>
    </source>
</evidence>
<sequence>MDGDKNEATGVLGRNKRLKWETRYKDLVTAADRDRSQISSCGSIGRSAFWPYYLQHVSKHEKSNYCVQSVTAEVHSLPVVPVVQLAQVHLAVAAVFPNPIHKLSVVLRRVHNLQLCQVAVDTEAVALVVKEVVLEVVNTVAAVSEGVDTMAAVKEVVSERRWLRKAVVHGGGGQGGGFGGGGHGGGLGGGHSGLSGGYGGAGGLSGGGYGGAGGLSGGGHGGGLGGGHSGGGLGGGCATGGCGGASANANAQASASANAGTGGYGGHAGLGSHGPVDIFSRIGESDEGTSGTVDGAKGVYSSSSANIDSTGKGTYSVKAGKIPA</sequence>
<organism evidence="2 3">
    <name type="scientific">Pogonomyrmex barbatus</name>
    <name type="common">red harvester ant</name>
    <dbReference type="NCBI Taxonomy" id="144034"/>
    <lineage>
        <taxon>Eukaryota</taxon>
        <taxon>Metazoa</taxon>
        <taxon>Ecdysozoa</taxon>
        <taxon>Arthropoda</taxon>
        <taxon>Hexapoda</taxon>
        <taxon>Insecta</taxon>
        <taxon>Pterygota</taxon>
        <taxon>Neoptera</taxon>
        <taxon>Endopterygota</taxon>
        <taxon>Hymenoptera</taxon>
        <taxon>Apocrita</taxon>
        <taxon>Aculeata</taxon>
        <taxon>Formicoidea</taxon>
        <taxon>Formicidae</taxon>
        <taxon>Myrmicinae</taxon>
        <taxon>Pogonomyrmex</taxon>
    </lineage>
</organism>
<name>A0A8N1S5J5_9HYME</name>
<feature type="compositionally biased region" description="Polar residues" evidence="1">
    <location>
        <begin position="300"/>
        <end position="313"/>
    </location>
</feature>
<dbReference type="GeneID" id="105427724"/>
<evidence type="ECO:0000313" key="3">
    <source>
        <dbReference type="RefSeq" id="XP_025074164.1"/>
    </source>
</evidence>
<evidence type="ECO:0000256" key="1">
    <source>
        <dbReference type="SAM" id="MobiDB-lite"/>
    </source>
</evidence>